<dbReference type="Proteomes" id="UP000237968">
    <property type="component" value="Unassembled WGS sequence"/>
</dbReference>
<evidence type="ECO:0000313" key="3">
    <source>
        <dbReference type="Proteomes" id="UP000237968"/>
    </source>
</evidence>
<keyword evidence="3" id="KW-1185">Reference proteome</keyword>
<reference evidence="2 3" key="1">
    <citation type="submission" date="2018-03" db="EMBL/GenBank/DDBJ databases">
        <title>Draft Genome Sequences of the Obligatory Marine Myxobacteria Enhygromyxa salina SWB005.</title>
        <authorList>
            <person name="Poehlein A."/>
            <person name="Moghaddam J.A."/>
            <person name="Harms H."/>
            <person name="Alanjari M."/>
            <person name="Koenig G.M."/>
            <person name="Daniel R."/>
            <person name="Schaeberle T.F."/>
        </authorList>
    </citation>
    <scope>NUCLEOTIDE SEQUENCE [LARGE SCALE GENOMIC DNA]</scope>
    <source>
        <strain evidence="2 3">SWB005</strain>
    </source>
</reference>
<gene>
    <name evidence="2" type="ORF">ENSA5_13500</name>
</gene>
<dbReference type="EMBL" id="PVNK01000072">
    <property type="protein sequence ID" value="PRQ03657.1"/>
    <property type="molecule type" value="Genomic_DNA"/>
</dbReference>
<protein>
    <submittedName>
        <fullName evidence="2">Competence protein A</fullName>
    </submittedName>
</protein>
<comment type="caution">
    <text evidence="2">The sequence shown here is derived from an EMBL/GenBank/DDBJ whole genome shotgun (WGS) entry which is preliminary data.</text>
</comment>
<dbReference type="Gene3D" id="3.30.420.40">
    <property type="match status" value="2"/>
</dbReference>
<organism evidence="2 3">
    <name type="scientific">Enhygromyxa salina</name>
    <dbReference type="NCBI Taxonomy" id="215803"/>
    <lineage>
        <taxon>Bacteria</taxon>
        <taxon>Pseudomonadati</taxon>
        <taxon>Myxococcota</taxon>
        <taxon>Polyangia</taxon>
        <taxon>Nannocystales</taxon>
        <taxon>Nannocystaceae</taxon>
        <taxon>Enhygromyxa</taxon>
    </lineage>
</organism>
<sequence>MAQKFVGIDLGNRKVKVAVVAAGLRGAQVMHIWEQEVRPSKSRETGEAKVEPLDAAIDTALRMLKERGLRHLPTGVALPGGSGSYRVLSFPFEDPRQIAQAINFELDGQFPVPIEELGTDHLTIKRGDGRGRALVVAAKRTTIEHVSARLQLAEVDLKLITTGALAIAQALASTPVPALPVGTAAEIQPVSLIVDFGHKSTELVALGNDGPLAARSMRRGGRQLLRDLKKAWGLDAAAAEVALERDGNIDDPHVRRAMQPLLREIEHTRQWLKAEFGCQVVELRLSGGVAGLRGLDRWLASETGLETGQVAPKESGALRQVQGRDWTRSLIALGTAVATARRPLIQLHDSFDSGGGEGAWFQQHFSTVAALGIAILAFAGVDTMVRIKAAERERDAYGAELEAETLAVFSAALDSSAAVRAKLDEVEGGNVASQIPERGALEILEMVTKAATPKVAALGPNGAPGAELPPGYTTGAGPDGATAIIGPDGSVVPLDPSGNPIFPNDPTTGGPPAGAPPVAEGEGEGEAGPAPVADSNAGILADDELLFASLEIRDLKIELNLSATRATAQDRLGVKLDQVACVRGITKGMVKDRNDRKSFEMSIDHNCYRGSIAVEGIGEDGEG</sequence>
<dbReference type="Pfam" id="PF11104">
    <property type="entry name" value="PilM_2"/>
    <property type="match status" value="1"/>
</dbReference>
<dbReference type="Gene3D" id="3.30.1490.300">
    <property type="match status" value="1"/>
</dbReference>
<dbReference type="SUPFAM" id="SSF53067">
    <property type="entry name" value="Actin-like ATPase domain"/>
    <property type="match status" value="2"/>
</dbReference>
<feature type="region of interest" description="Disordered" evidence="1">
    <location>
        <begin position="466"/>
        <end position="530"/>
    </location>
</feature>
<dbReference type="InterPro" id="IPR050696">
    <property type="entry name" value="FtsA/MreB"/>
</dbReference>
<dbReference type="InterPro" id="IPR005883">
    <property type="entry name" value="PilM"/>
</dbReference>
<accession>A0A2S9YEX8</accession>
<dbReference type="RefSeq" id="WP_106390828.1">
    <property type="nucleotide sequence ID" value="NZ_PVNK01000072.1"/>
</dbReference>
<evidence type="ECO:0000256" key="1">
    <source>
        <dbReference type="SAM" id="MobiDB-lite"/>
    </source>
</evidence>
<dbReference type="OrthoDB" id="5481996at2"/>
<dbReference type="PANTHER" id="PTHR32432:SF3">
    <property type="entry name" value="ETHANOLAMINE UTILIZATION PROTEIN EUTJ"/>
    <property type="match status" value="1"/>
</dbReference>
<dbReference type="PANTHER" id="PTHR32432">
    <property type="entry name" value="CELL DIVISION PROTEIN FTSA-RELATED"/>
    <property type="match status" value="1"/>
</dbReference>
<dbReference type="AlphaFoldDB" id="A0A2S9YEX8"/>
<evidence type="ECO:0000313" key="2">
    <source>
        <dbReference type="EMBL" id="PRQ03657.1"/>
    </source>
</evidence>
<dbReference type="InterPro" id="IPR043129">
    <property type="entry name" value="ATPase_NBD"/>
</dbReference>
<proteinExistence type="predicted"/>
<name>A0A2S9YEX8_9BACT</name>